<evidence type="ECO:0000256" key="5">
    <source>
        <dbReference type="ARBA" id="ARBA00023004"/>
    </source>
</evidence>
<evidence type="ECO:0000256" key="4">
    <source>
        <dbReference type="ARBA" id="ARBA00023002"/>
    </source>
</evidence>
<dbReference type="PANTHER" id="PTHR46696">
    <property type="entry name" value="P450, PUTATIVE (EUROFUNG)-RELATED"/>
    <property type="match status" value="1"/>
</dbReference>
<accession>A0ABS6AYF4</accession>
<dbReference type="PRINTS" id="PR00385">
    <property type="entry name" value="P450"/>
</dbReference>
<keyword evidence="2 7" id="KW-0349">Heme</keyword>
<protein>
    <submittedName>
        <fullName evidence="9">Cytochrome P450</fullName>
    </submittedName>
</protein>
<dbReference type="InterPro" id="IPR017972">
    <property type="entry name" value="Cyt_P450_CS"/>
</dbReference>
<dbReference type="InterPro" id="IPR001128">
    <property type="entry name" value="Cyt_P450"/>
</dbReference>
<reference evidence="9 10" key="1">
    <citation type="submission" date="2021-06" db="EMBL/GenBank/DDBJ databases">
        <title>Actinomycetes sequencing.</title>
        <authorList>
            <person name="Shan Q."/>
        </authorList>
    </citation>
    <scope>NUCLEOTIDE SEQUENCE [LARGE SCALE GENOMIC DNA]</scope>
    <source>
        <strain evidence="9 10">NEAU-G5</strain>
    </source>
</reference>
<dbReference type="InterPro" id="IPR036396">
    <property type="entry name" value="Cyt_P450_sf"/>
</dbReference>
<evidence type="ECO:0000256" key="1">
    <source>
        <dbReference type="ARBA" id="ARBA00010617"/>
    </source>
</evidence>
<feature type="region of interest" description="Disordered" evidence="8">
    <location>
        <begin position="1"/>
        <end position="24"/>
    </location>
</feature>
<dbReference type="EMBL" id="JAHKNI010000005">
    <property type="protein sequence ID" value="MBU3063080.1"/>
    <property type="molecule type" value="Genomic_DNA"/>
</dbReference>
<evidence type="ECO:0000313" key="9">
    <source>
        <dbReference type="EMBL" id="MBU3063080.1"/>
    </source>
</evidence>
<evidence type="ECO:0000256" key="2">
    <source>
        <dbReference type="ARBA" id="ARBA00022617"/>
    </source>
</evidence>
<keyword evidence="4 7" id="KW-0560">Oxidoreductase</keyword>
<dbReference type="SUPFAM" id="SSF48264">
    <property type="entry name" value="Cytochrome P450"/>
    <property type="match status" value="1"/>
</dbReference>
<organism evidence="9 10">
    <name type="scientific">Nocardia albiluteola</name>
    <dbReference type="NCBI Taxonomy" id="2842303"/>
    <lineage>
        <taxon>Bacteria</taxon>
        <taxon>Bacillati</taxon>
        <taxon>Actinomycetota</taxon>
        <taxon>Actinomycetes</taxon>
        <taxon>Mycobacteriales</taxon>
        <taxon>Nocardiaceae</taxon>
        <taxon>Nocardia</taxon>
    </lineage>
</organism>
<dbReference type="RefSeq" id="WP_215918003.1">
    <property type="nucleotide sequence ID" value="NZ_JAHKNI010000005.1"/>
</dbReference>
<evidence type="ECO:0000256" key="7">
    <source>
        <dbReference type="RuleBase" id="RU000461"/>
    </source>
</evidence>
<sequence length="395" mass="43304">MTSSSDPVAMPTARPVGRPFDPPAGFARLRERGPLIRMRFPDGHLGWLATGHAAARAVLADPRFSSRHELMHYPLADLGELPPTPPGDFLGLDGADHARFRKLLTGKFTVRRMRLLGERVEEFTTERLDAMEKHGGPVDLVEHFARPIPAMIICELLGVPYADRGRFQDDAEAVNDNARTIEERYEAFQRILDYMTELVAAKRAEPTDDLLGDLTASDLTEEELAGVGTFLLGAGLDTTANMLSLGTFALLRHPDQLAALRADPDLADRVIEELMRYLTIAHTTSRAALEDVEVAGRSVKAGETVAISLQVANRDPEKFDDPDTLDVLRSAVGHLGFGHGAHQCLGQQLARVEMRAALPALFARFPSLRLAVAADEVPLREDGDVYGVHCLPVTW</sequence>
<dbReference type="PRINTS" id="PR00359">
    <property type="entry name" value="BP450"/>
</dbReference>
<evidence type="ECO:0000256" key="3">
    <source>
        <dbReference type="ARBA" id="ARBA00022723"/>
    </source>
</evidence>
<proteinExistence type="inferred from homology"/>
<keyword evidence="6 7" id="KW-0503">Monooxygenase</keyword>
<dbReference type="Gene3D" id="1.10.630.10">
    <property type="entry name" value="Cytochrome P450"/>
    <property type="match status" value="1"/>
</dbReference>
<name>A0ABS6AYF4_9NOCA</name>
<dbReference type="PROSITE" id="PS00086">
    <property type="entry name" value="CYTOCHROME_P450"/>
    <property type="match status" value="1"/>
</dbReference>
<comment type="similarity">
    <text evidence="1 7">Belongs to the cytochrome P450 family.</text>
</comment>
<evidence type="ECO:0000256" key="8">
    <source>
        <dbReference type="SAM" id="MobiDB-lite"/>
    </source>
</evidence>
<dbReference type="Pfam" id="PF00067">
    <property type="entry name" value="p450"/>
    <property type="match status" value="1"/>
</dbReference>
<evidence type="ECO:0000256" key="6">
    <source>
        <dbReference type="ARBA" id="ARBA00023033"/>
    </source>
</evidence>
<dbReference type="PANTHER" id="PTHR46696:SF1">
    <property type="entry name" value="CYTOCHROME P450 YJIB-RELATED"/>
    <property type="match status" value="1"/>
</dbReference>
<keyword evidence="10" id="KW-1185">Reference proteome</keyword>
<gene>
    <name evidence="9" type="ORF">KO481_16290</name>
</gene>
<keyword evidence="5 7" id="KW-0408">Iron</keyword>
<comment type="caution">
    <text evidence="9">The sequence shown here is derived from an EMBL/GenBank/DDBJ whole genome shotgun (WGS) entry which is preliminary data.</text>
</comment>
<keyword evidence="3 7" id="KW-0479">Metal-binding</keyword>
<dbReference type="Proteomes" id="UP000733379">
    <property type="component" value="Unassembled WGS sequence"/>
</dbReference>
<dbReference type="CDD" id="cd11030">
    <property type="entry name" value="CYP105-like"/>
    <property type="match status" value="1"/>
</dbReference>
<evidence type="ECO:0000313" key="10">
    <source>
        <dbReference type="Proteomes" id="UP000733379"/>
    </source>
</evidence>
<dbReference type="InterPro" id="IPR002397">
    <property type="entry name" value="Cyt_P450_B"/>
</dbReference>